<evidence type="ECO:0000256" key="2">
    <source>
        <dbReference type="ARBA" id="ARBA00022691"/>
    </source>
</evidence>
<dbReference type="CDD" id="cd02440">
    <property type="entry name" value="AdoMet_MTases"/>
    <property type="match status" value="1"/>
</dbReference>
<dbReference type="GO" id="GO:0008168">
    <property type="term" value="F:methyltransferase activity"/>
    <property type="evidence" value="ECO:0007669"/>
    <property type="project" value="UniProtKB-KW"/>
</dbReference>
<dbReference type="PANTHER" id="PTHR47739">
    <property type="entry name" value="TRNA1(VAL) (ADENINE(37)-N6)-METHYLTRANSFERASE"/>
    <property type="match status" value="1"/>
</dbReference>
<dbReference type="SUPFAM" id="SSF53335">
    <property type="entry name" value="S-adenosyl-L-methionine-dependent methyltransferases"/>
    <property type="match status" value="1"/>
</dbReference>
<evidence type="ECO:0000256" key="1">
    <source>
        <dbReference type="ARBA" id="ARBA00022603"/>
    </source>
</evidence>
<evidence type="ECO:0000259" key="3">
    <source>
        <dbReference type="Pfam" id="PF05175"/>
    </source>
</evidence>
<name>A0ABR7RK87_9PROT</name>
<organism evidence="4 5">
    <name type="scientific">Teichococcus aerophilus</name>
    <dbReference type="NCBI Taxonomy" id="1224513"/>
    <lineage>
        <taxon>Bacteria</taxon>
        <taxon>Pseudomonadati</taxon>
        <taxon>Pseudomonadota</taxon>
        <taxon>Alphaproteobacteria</taxon>
        <taxon>Acetobacterales</taxon>
        <taxon>Roseomonadaceae</taxon>
        <taxon>Roseomonas</taxon>
    </lineage>
</organism>
<dbReference type="PANTHER" id="PTHR47739:SF1">
    <property type="entry name" value="TRNA1(VAL) (ADENINE(37)-N6)-METHYLTRANSFERASE"/>
    <property type="match status" value="1"/>
</dbReference>
<dbReference type="InterPro" id="IPR029063">
    <property type="entry name" value="SAM-dependent_MTases_sf"/>
</dbReference>
<keyword evidence="1 4" id="KW-0808">Transferase</keyword>
<keyword evidence="5" id="KW-1185">Reference proteome</keyword>
<dbReference type="GO" id="GO:0032259">
    <property type="term" value="P:methylation"/>
    <property type="evidence" value="ECO:0007669"/>
    <property type="project" value="UniProtKB-KW"/>
</dbReference>
<dbReference type="Gene3D" id="3.40.50.150">
    <property type="entry name" value="Vaccinia Virus protein VP39"/>
    <property type="match status" value="1"/>
</dbReference>
<comment type="caution">
    <text evidence="4">The sequence shown here is derived from an EMBL/GenBank/DDBJ whole genome shotgun (WGS) entry which is preliminary data.</text>
</comment>
<keyword evidence="1 4" id="KW-0489">Methyltransferase</keyword>
<gene>
    <name evidence="4" type="ORF">IBL26_07835</name>
</gene>
<proteinExistence type="predicted"/>
<evidence type="ECO:0000313" key="4">
    <source>
        <dbReference type="EMBL" id="MBC9206743.1"/>
    </source>
</evidence>
<protein>
    <submittedName>
        <fullName evidence="4">Methyltransferase</fullName>
    </submittedName>
</protein>
<sequence length="256" mass="26993">MPPLPDATGDTTEDTLLGGRVRLRQPVQGLRAGLDAVLLAASIPARPGQTVLEAGCGTGAVFLCLLARVPDLHILAVEREPELAELARHNAAANNVADRVTILTGDITDPALLQERRVHHACANPPYWPGGTRPPTRLRAAATHEGPPHLGHGPALELWAAALAAPLAHKGSLTFVLPAGRLTEAALALHAARCGGLALLPCWPRAGQPARRMLVQARKHSRQPDHLHPGLALHDDAGWSPQANAILRDAAALPLR</sequence>
<evidence type="ECO:0000313" key="5">
    <source>
        <dbReference type="Proteomes" id="UP000626026"/>
    </source>
</evidence>
<dbReference type="Proteomes" id="UP000626026">
    <property type="component" value="Unassembled WGS sequence"/>
</dbReference>
<dbReference type="InterPro" id="IPR007848">
    <property type="entry name" value="Small_mtfrase_dom"/>
</dbReference>
<reference evidence="4 5" key="1">
    <citation type="journal article" date="2013" name="Int. J. Syst. Evol. Microbiol.">
        <title>Roseomonas aerophila sp. nov., isolated from air.</title>
        <authorList>
            <person name="Kim S.J."/>
            <person name="Weon H.Y."/>
            <person name="Ahn J.H."/>
            <person name="Hong S.B."/>
            <person name="Seok S.J."/>
            <person name="Whang K.S."/>
            <person name="Kwon S.W."/>
        </authorList>
    </citation>
    <scope>NUCLEOTIDE SEQUENCE [LARGE SCALE GENOMIC DNA]</scope>
    <source>
        <strain evidence="4 5">NBRC 108923</strain>
    </source>
</reference>
<dbReference type="EMBL" id="JACTVA010000010">
    <property type="protein sequence ID" value="MBC9206743.1"/>
    <property type="molecule type" value="Genomic_DNA"/>
</dbReference>
<accession>A0ABR7RK87</accession>
<feature type="domain" description="Methyltransferase small" evidence="3">
    <location>
        <begin position="38"/>
        <end position="131"/>
    </location>
</feature>
<dbReference type="Pfam" id="PF05175">
    <property type="entry name" value="MTS"/>
    <property type="match status" value="1"/>
</dbReference>
<dbReference type="RefSeq" id="WP_187783920.1">
    <property type="nucleotide sequence ID" value="NZ_JACTVA010000010.1"/>
</dbReference>
<keyword evidence="2" id="KW-0949">S-adenosyl-L-methionine</keyword>
<dbReference type="InterPro" id="IPR050210">
    <property type="entry name" value="tRNA_Adenine-N(6)_MTase"/>
</dbReference>